<dbReference type="Gene3D" id="2.60.40.10">
    <property type="entry name" value="Immunoglobulins"/>
    <property type="match status" value="4"/>
</dbReference>
<evidence type="ECO:0000259" key="2">
    <source>
        <dbReference type="PROSITE" id="PS50093"/>
    </source>
</evidence>
<feature type="transmembrane region" description="Helical" evidence="1">
    <location>
        <begin position="20"/>
        <end position="40"/>
    </location>
</feature>
<dbReference type="CDD" id="cd00146">
    <property type="entry name" value="PKD"/>
    <property type="match status" value="3"/>
</dbReference>
<dbReference type="Pfam" id="PF13585">
    <property type="entry name" value="CHU_C"/>
    <property type="match status" value="1"/>
</dbReference>
<keyword evidence="4" id="KW-1185">Reference proteome</keyword>
<dbReference type="EMBL" id="JBDKWZ010000006">
    <property type="protein sequence ID" value="MEN7548787.1"/>
    <property type="molecule type" value="Genomic_DNA"/>
</dbReference>
<dbReference type="RefSeq" id="WP_346821564.1">
    <property type="nucleotide sequence ID" value="NZ_JBDKWZ010000006.1"/>
</dbReference>
<reference evidence="3 4" key="1">
    <citation type="submission" date="2024-04" db="EMBL/GenBank/DDBJ databases">
        <title>Novel genus in family Flammeovirgaceae.</title>
        <authorList>
            <person name="Nguyen T.H."/>
            <person name="Vuong T.Q."/>
            <person name="Le H."/>
            <person name="Kim S.-G."/>
        </authorList>
    </citation>
    <scope>NUCLEOTIDE SEQUENCE [LARGE SCALE GENOMIC DNA]</scope>
    <source>
        <strain evidence="3 4">JCM 23209</strain>
    </source>
</reference>
<dbReference type="InterPro" id="IPR026341">
    <property type="entry name" value="T9SS_type_B"/>
</dbReference>
<dbReference type="InterPro" id="IPR022409">
    <property type="entry name" value="PKD/Chitinase_dom"/>
</dbReference>
<dbReference type="InterPro" id="IPR000601">
    <property type="entry name" value="PKD_dom"/>
</dbReference>
<keyword evidence="1" id="KW-0472">Membrane</keyword>
<dbReference type="FunFam" id="2.60.40.10:FF:000270">
    <property type="entry name" value="Cell surface protein"/>
    <property type="match status" value="1"/>
</dbReference>
<organism evidence="3 4">
    <name type="scientific">Rapidithrix thailandica</name>
    <dbReference type="NCBI Taxonomy" id="413964"/>
    <lineage>
        <taxon>Bacteria</taxon>
        <taxon>Pseudomonadati</taxon>
        <taxon>Bacteroidota</taxon>
        <taxon>Cytophagia</taxon>
        <taxon>Cytophagales</taxon>
        <taxon>Flammeovirgaceae</taxon>
        <taxon>Rapidithrix</taxon>
    </lineage>
</organism>
<dbReference type="Proteomes" id="UP001403385">
    <property type="component" value="Unassembled WGS sequence"/>
</dbReference>
<dbReference type="SUPFAM" id="SSF75011">
    <property type="entry name" value="3-carboxy-cis,cis-mucoante lactonizing enzyme"/>
    <property type="match status" value="1"/>
</dbReference>
<feature type="domain" description="PKD" evidence="2">
    <location>
        <begin position="165"/>
        <end position="248"/>
    </location>
</feature>
<gene>
    <name evidence="3" type="ORF">AAG747_12775</name>
</gene>
<dbReference type="InterPro" id="IPR035986">
    <property type="entry name" value="PKD_dom_sf"/>
</dbReference>
<dbReference type="Pfam" id="PF19078">
    <property type="entry name" value="Big_12"/>
    <property type="match status" value="2"/>
</dbReference>
<evidence type="ECO:0000313" key="3">
    <source>
        <dbReference type="EMBL" id="MEN7548787.1"/>
    </source>
</evidence>
<dbReference type="SUPFAM" id="SSF49299">
    <property type="entry name" value="PKD domain"/>
    <property type="match status" value="3"/>
</dbReference>
<dbReference type="InterPro" id="IPR044048">
    <property type="entry name" value="Big_12"/>
</dbReference>
<keyword evidence="1" id="KW-1133">Transmembrane helix</keyword>
<accession>A0AAW9RV66</accession>
<protein>
    <submittedName>
        <fullName evidence="3">PKD domain-containing protein</fullName>
    </submittedName>
</protein>
<evidence type="ECO:0000313" key="4">
    <source>
        <dbReference type="Proteomes" id="UP001403385"/>
    </source>
</evidence>
<keyword evidence="1" id="KW-0812">Transmembrane</keyword>
<feature type="domain" description="PKD" evidence="2">
    <location>
        <begin position="269"/>
        <end position="329"/>
    </location>
</feature>
<proteinExistence type="predicted"/>
<dbReference type="NCBIfam" id="TIGR04131">
    <property type="entry name" value="Bac_Flav_CTERM"/>
    <property type="match status" value="1"/>
</dbReference>
<name>A0AAW9RV66_9BACT</name>
<dbReference type="PROSITE" id="PS50093">
    <property type="entry name" value="PKD"/>
    <property type="match status" value="3"/>
</dbReference>
<dbReference type="PANTHER" id="PTHR34677:SF3">
    <property type="entry name" value="BACTERIAL IG-LIKE DOMAIN-CONTAINING PROTEIN"/>
    <property type="match status" value="1"/>
</dbReference>
<dbReference type="Pfam" id="PF18911">
    <property type="entry name" value="PKD_4"/>
    <property type="match status" value="3"/>
</dbReference>
<dbReference type="SMART" id="SM00089">
    <property type="entry name" value="PKD"/>
    <property type="match status" value="3"/>
</dbReference>
<dbReference type="InterPro" id="IPR013783">
    <property type="entry name" value="Ig-like_fold"/>
</dbReference>
<sequence length="1335" mass="141476">MNIFFQYFESTNKKSFIKKILILPLGFHVAIIICLCFASLRVANAQNLINIGTISNNHAFTKQVGDNTSSGNNSSAQAGNDVHYSFSTGTEMSLRIDLNLSGYTLPAGTIYLYNEHSNLLGQSTTSPVGGVNVLGVNDLPIGDYKLVVDTEAGHDGTFELQFRPLIAKFQLNPSTGCNTPHTVFFTDQSVLPDTWKWEFGDGSTSTAQNPIHTYTSAGEFQIKLTIKDTMVNLSSVSYGTVKVSFSTADFTGSTLFGCGPLTTTFTDASSTSTGATLTDWLWDFGDGNTSTKQNPTHVYEKPGIYTVKLKVTDSNGCTDQKTRTNYVQVIGPDIKFTASHTGNDYSFTDATASGAPLTSWKWNFGDGSTSNTQNPTHTYTTEGVYEVSLTVTDLDGCSRTLTKTNFINTIPGAYDISNAIFAGDEDCFSIGNENHFANSLSFNHDGTKMFVLGGVGKDIKEYLLSIPFDVSTAVYAGDDEKFSVAAQEKNPVSFLFNTDGSKMFVLGHDGRDVKEYQLSTPFDVSTATYAGDSQRFSLAAQVSSPHSLAFSHDGTKMFVLERNKQDIYEYSLSTAFDVSTAIYAGDSQRFSVSAQETSPTSLAFNHDGTKMFAVGTSGDDINEYSLSTPFDVSTATYAGDLERFSVVAQERHPKSLVFNVDGTKMFVVGTMGNEIIEYSLVAPVVTGAVTNQTINDKASINPFAAITVQDPNGDNVSATITLDDNAKGILTGAGLTGTGPYVLAITDATSLQASLRALVFNPTDNRVALGDTETCTFTLEVSDGGRSDIDNRTTVITSPVAPAVSITSTATSPTNTFHVTITFNEAVTGFEIGDISINNGTASDFNAVSPSVYTATITPTTDGQVTVDIAAGVARDAGGADNTAASPFSIHADMTSPTVTITSGATSPTDGAFTATFTFSEDVTGFAISDLTVGNGTASDFTATSASVYTALITPASDGTVTVDVPANVAQDAATNGNTAAPRFSMDYDGSVTQVLCQNITVSLDANGMATIEASQIDHGSSDNYGIASMALDKTSFDCSKIGSNQVTLTVTDVNGNTGSCTAMVTVEDVTPPTVLVKDITVQLNTNGQATITVDDMDNGSSDNCGIASRTLDISSFEIPKTPSTPVTLTVTDLSGNKALGTATVTFLKVPQTILFSPLPDKKVGANPVTLQATGGESGLPVSFSIETQPTSGVASLTGNTIIIEGVGTVTVTARQEGNDIFSEAQRVTQTFEITANELFLPTLFSPNGDQMNDRFILRGGGNVASISFRIFDREGKEVFHSDNWEELSRSGWDGTSEGKKQPQGTYIWTLKGQFTNGTPLSIANKDSGIIRLAR</sequence>
<comment type="caution">
    <text evidence="3">The sequence shown here is derived from an EMBL/GenBank/DDBJ whole genome shotgun (WGS) entry which is preliminary data.</text>
</comment>
<dbReference type="PANTHER" id="PTHR34677">
    <property type="match status" value="1"/>
</dbReference>
<feature type="domain" description="PKD" evidence="2">
    <location>
        <begin position="349"/>
        <end position="407"/>
    </location>
</feature>
<evidence type="ECO:0000256" key="1">
    <source>
        <dbReference type="SAM" id="Phobius"/>
    </source>
</evidence>